<evidence type="ECO:0000256" key="6">
    <source>
        <dbReference type="RuleBase" id="RU361279"/>
    </source>
</evidence>
<keyword evidence="7" id="KW-1185">Reference proteome</keyword>
<evidence type="ECO:0000256" key="2">
    <source>
        <dbReference type="ARBA" id="ARBA00022741"/>
    </source>
</evidence>
<dbReference type="Pfam" id="PF01812">
    <property type="entry name" value="5-FTHF_cyc-lig"/>
    <property type="match status" value="1"/>
</dbReference>
<comment type="similarity">
    <text evidence="1 6">Belongs to the 5-formyltetrahydrofolate cyclo-ligase family.</text>
</comment>
<evidence type="ECO:0000256" key="5">
    <source>
        <dbReference type="ARBA" id="ARBA00038966"/>
    </source>
</evidence>
<dbReference type="RefSeq" id="XP_002740689.1">
    <property type="nucleotide sequence ID" value="XM_002740643.2"/>
</dbReference>
<dbReference type="InterPro" id="IPR002698">
    <property type="entry name" value="FTHF_cligase"/>
</dbReference>
<gene>
    <name evidence="8" type="primary">LOC100369886</name>
</gene>
<reference evidence="8" key="1">
    <citation type="submission" date="2025-08" db="UniProtKB">
        <authorList>
            <consortium name="RefSeq"/>
        </authorList>
    </citation>
    <scope>IDENTIFICATION</scope>
    <source>
        <tissue evidence="8">Testes</tissue>
    </source>
</reference>
<dbReference type="InterPro" id="IPR024185">
    <property type="entry name" value="FTHF_cligase-like_sf"/>
</dbReference>
<proteinExistence type="inferred from homology"/>
<keyword evidence="3 6" id="KW-0067">ATP-binding</keyword>
<accession>A0ABM0GZ95</accession>
<evidence type="ECO:0000313" key="8">
    <source>
        <dbReference type="RefSeq" id="XP_002740689.1"/>
    </source>
</evidence>
<dbReference type="PIRSF" id="PIRSF006806">
    <property type="entry name" value="FTHF_cligase"/>
    <property type="match status" value="1"/>
</dbReference>
<dbReference type="NCBIfam" id="TIGR02727">
    <property type="entry name" value="MTHFS_bact"/>
    <property type="match status" value="1"/>
</dbReference>
<dbReference type="SUPFAM" id="SSF100950">
    <property type="entry name" value="NagB/RpiA/CoA transferase-like"/>
    <property type="match status" value="1"/>
</dbReference>
<evidence type="ECO:0000256" key="1">
    <source>
        <dbReference type="ARBA" id="ARBA00010638"/>
    </source>
</evidence>
<dbReference type="Gene3D" id="3.40.50.10420">
    <property type="entry name" value="NagB/RpiA/CoA transferase-like"/>
    <property type="match status" value="1"/>
</dbReference>
<name>A0ABM0GZ95_SACKO</name>
<dbReference type="EC" id="6.3.3.2" evidence="5 6"/>
<sequence length="200" mass="22823">MAALKQMKQTLRRELKKRLAGMSETERKRQSECITQKLIKHPKYEASRRISVYLSMTEEVNTLGILQHIFDSNKVCFVPQYIGNNMDMLKLNSMQDYDALPKTKWNIKQPTDSDNREEALSTGGLDMIIIPGLGFTRDGKRLGRGKGYYDNYQSRCVDHSPSKPYTIALAFQEQICDDIPVSDHDVNIDEVLVGDMDITG</sequence>
<dbReference type="InterPro" id="IPR037171">
    <property type="entry name" value="NagB/RpiA_transferase-like"/>
</dbReference>
<evidence type="ECO:0000256" key="3">
    <source>
        <dbReference type="ARBA" id="ARBA00022840"/>
    </source>
</evidence>
<comment type="catalytic activity">
    <reaction evidence="4 6">
        <text>(6S)-5-formyl-5,6,7,8-tetrahydrofolate + ATP = (6R)-5,10-methenyltetrahydrofolate + ADP + phosphate</text>
        <dbReference type="Rhea" id="RHEA:10488"/>
        <dbReference type="ChEBI" id="CHEBI:30616"/>
        <dbReference type="ChEBI" id="CHEBI:43474"/>
        <dbReference type="ChEBI" id="CHEBI:57455"/>
        <dbReference type="ChEBI" id="CHEBI:57457"/>
        <dbReference type="ChEBI" id="CHEBI:456216"/>
        <dbReference type="EC" id="6.3.3.2"/>
    </reaction>
</comment>
<evidence type="ECO:0000313" key="7">
    <source>
        <dbReference type="Proteomes" id="UP000694865"/>
    </source>
</evidence>
<keyword evidence="2 6" id="KW-0547">Nucleotide-binding</keyword>
<keyword evidence="6" id="KW-0460">Magnesium</keyword>
<keyword evidence="6" id="KW-0479">Metal-binding</keyword>
<dbReference type="PANTHER" id="PTHR23407:SF1">
    <property type="entry name" value="5-FORMYLTETRAHYDROFOLATE CYCLO-LIGASE"/>
    <property type="match status" value="1"/>
</dbReference>
<organism evidence="7 8">
    <name type="scientific">Saccoglossus kowalevskii</name>
    <name type="common">Acorn worm</name>
    <dbReference type="NCBI Taxonomy" id="10224"/>
    <lineage>
        <taxon>Eukaryota</taxon>
        <taxon>Metazoa</taxon>
        <taxon>Hemichordata</taxon>
        <taxon>Enteropneusta</taxon>
        <taxon>Harrimaniidae</taxon>
        <taxon>Saccoglossus</taxon>
    </lineage>
</organism>
<protein>
    <recommendedName>
        <fullName evidence="5 6">5-formyltetrahydrofolate cyclo-ligase</fullName>
        <ecNumber evidence="5 6">6.3.3.2</ecNumber>
    </recommendedName>
</protein>
<dbReference type="Proteomes" id="UP000694865">
    <property type="component" value="Unplaced"/>
</dbReference>
<evidence type="ECO:0000256" key="4">
    <source>
        <dbReference type="ARBA" id="ARBA00036539"/>
    </source>
</evidence>
<dbReference type="PANTHER" id="PTHR23407">
    <property type="entry name" value="ATPASE INHIBITOR/5-FORMYLTETRAHYDROFOLATE CYCLO-LIGASE"/>
    <property type="match status" value="1"/>
</dbReference>
<comment type="cofactor">
    <cofactor evidence="6">
        <name>Mg(2+)</name>
        <dbReference type="ChEBI" id="CHEBI:18420"/>
    </cofactor>
</comment>
<dbReference type="GeneID" id="100369886"/>